<feature type="region of interest" description="Disordered" evidence="1">
    <location>
        <begin position="608"/>
        <end position="722"/>
    </location>
</feature>
<feature type="region of interest" description="Disordered" evidence="1">
    <location>
        <begin position="301"/>
        <end position="340"/>
    </location>
</feature>
<sequence>MLPLPPFAPLIDTSEAITAALNQTKGISIADGYQSNAFDAAINSRIVPALDSHSRLDRAALLEAAFKLNLTSIQDELGTDFEGLKDAMFRCLDILLRCAELHLVDATIPLNYIEEVLDYQTVEFSMQLYDYLEARVERLTENMVSGKGKGLTLLRMCNELLRRLSKAKNTVFCGRILMLLSSVFPITERSGVNLKGDFHTDNVTLVESEDITAVQDMSPSHSRKDDASNVPNGTSMDVDEDTKNTTQDDRDAVKKELSFYTEFWSLQGFFCNPALLINSPTNMAKLQTGIEHALAKFSAAEEVNQKDRGQRTTSPEPDTITKTSTESSSTAKRKHSQLVDDDATEPTTYFPKFLTSPKLLQLEIADPYFRKHILVQFLITLQYLEGHNADVKDHYAKIRTPNKMFQPQWILEDKDQQWIETIKPRIFNELKASGQESGDEDFANTVKTVLHHEENWIQWKAESCPAFERPSLTEIDAEETLKKRQKLSASLAPLKQKLGCRSLTELWKQVDEQMDEGVGIGSIHPPQAVDEYLSGLPFAAKRAQAMRLREGKPPFTEQETKELSQARLWRGLRLGARQYIHLYGKFVVDSTYSVANLTADIKEDERFEEEVKENGGKVPKPKVAEKPRQEDASTKATTEDAATEANDADVDMEQADATGESTFKVDEPPAQDRADSTASSPGRAGKDTEPESTEAQQAEKAPEETLQEEEPIVISLTKRSPK</sequence>
<dbReference type="GO" id="GO:0000445">
    <property type="term" value="C:THO complex part of transcription export complex"/>
    <property type="evidence" value="ECO:0007669"/>
    <property type="project" value="TreeGrafter"/>
</dbReference>
<name>A0A9P6R341_9FUNG</name>
<dbReference type="EMBL" id="JAAAIP010001129">
    <property type="protein sequence ID" value="KAG0310121.1"/>
    <property type="molecule type" value="Genomic_DNA"/>
</dbReference>
<dbReference type="Proteomes" id="UP000738325">
    <property type="component" value="Unassembled WGS sequence"/>
</dbReference>
<feature type="compositionally biased region" description="Low complexity" evidence="1">
    <location>
        <begin position="320"/>
        <end position="330"/>
    </location>
</feature>
<feature type="compositionally biased region" description="Basic and acidic residues" evidence="1">
    <location>
        <begin position="622"/>
        <end position="633"/>
    </location>
</feature>
<proteinExistence type="predicted"/>
<dbReference type="InterPro" id="IPR021861">
    <property type="entry name" value="THO_THOC1"/>
</dbReference>
<evidence type="ECO:0008006" key="4">
    <source>
        <dbReference type="Google" id="ProtNLM"/>
    </source>
</evidence>
<protein>
    <recommendedName>
        <fullName evidence="4">THO complex subunit 1</fullName>
    </recommendedName>
</protein>
<dbReference type="GO" id="GO:0006406">
    <property type="term" value="P:mRNA export from nucleus"/>
    <property type="evidence" value="ECO:0007669"/>
    <property type="project" value="TreeGrafter"/>
</dbReference>
<dbReference type="AlphaFoldDB" id="A0A9P6R341"/>
<dbReference type="PANTHER" id="PTHR13265">
    <property type="entry name" value="THO COMPLEX SUBUNIT 1"/>
    <property type="match status" value="1"/>
</dbReference>
<reference evidence="2" key="1">
    <citation type="journal article" date="2020" name="Fungal Divers.">
        <title>Resolving the Mortierellaceae phylogeny through synthesis of multi-gene phylogenetics and phylogenomics.</title>
        <authorList>
            <person name="Vandepol N."/>
            <person name="Liber J."/>
            <person name="Desiro A."/>
            <person name="Na H."/>
            <person name="Kennedy M."/>
            <person name="Barry K."/>
            <person name="Grigoriev I.V."/>
            <person name="Miller A.N."/>
            <person name="O'Donnell K."/>
            <person name="Stajich J.E."/>
            <person name="Bonito G."/>
        </authorList>
    </citation>
    <scope>NUCLEOTIDE SEQUENCE</scope>
    <source>
        <strain evidence="2">REB-010B</strain>
    </source>
</reference>
<comment type="caution">
    <text evidence="2">The sequence shown here is derived from an EMBL/GenBank/DDBJ whole genome shotgun (WGS) entry which is preliminary data.</text>
</comment>
<evidence type="ECO:0000313" key="3">
    <source>
        <dbReference type="Proteomes" id="UP000738325"/>
    </source>
</evidence>
<feature type="compositionally biased region" description="Basic and acidic residues" evidence="1">
    <location>
        <begin position="663"/>
        <end position="675"/>
    </location>
</feature>
<dbReference type="PANTHER" id="PTHR13265:SF0">
    <property type="entry name" value="HPR1"/>
    <property type="match status" value="1"/>
</dbReference>
<keyword evidence="3" id="KW-1185">Reference proteome</keyword>
<gene>
    <name evidence="2" type="ORF">BGZ99_000645</name>
</gene>
<organism evidence="2 3">
    <name type="scientific">Dissophora globulifera</name>
    <dbReference type="NCBI Taxonomy" id="979702"/>
    <lineage>
        <taxon>Eukaryota</taxon>
        <taxon>Fungi</taxon>
        <taxon>Fungi incertae sedis</taxon>
        <taxon>Mucoromycota</taxon>
        <taxon>Mortierellomycotina</taxon>
        <taxon>Mortierellomycetes</taxon>
        <taxon>Mortierellales</taxon>
        <taxon>Mortierellaceae</taxon>
        <taxon>Dissophora</taxon>
    </lineage>
</organism>
<dbReference type="Pfam" id="PF11957">
    <property type="entry name" value="efThoc1"/>
    <property type="match status" value="1"/>
</dbReference>
<dbReference type="OrthoDB" id="9402762at2759"/>
<feature type="compositionally biased region" description="Low complexity" evidence="1">
    <location>
        <begin position="634"/>
        <end position="645"/>
    </location>
</feature>
<accession>A0A9P6R341</accession>
<evidence type="ECO:0000313" key="2">
    <source>
        <dbReference type="EMBL" id="KAG0310121.1"/>
    </source>
</evidence>
<feature type="region of interest" description="Disordered" evidence="1">
    <location>
        <begin position="214"/>
        <end position="249"/>
    </location>
</feature>
<evidence type="ECO:0000256" key="1">
    <source>
        <dbReference type="SAM" id="MobiDB-lite"/>
    </source>
</evidence>